<gene>
    <name evidence="1" type="ORF">AIY46_24155</name>
</gene>
<comment type="caution">
    <text evidence="1">The sequence shown here is derived from an EMBL/GenBank/DDBJ whole genome shotgun (WGS) entry which is preliminary data.</text>
</comment>
<sequence>MSVLIRWEVVRPGKQSKRRPDRRTGKGFKAQWTSKMRHLMKCGGKMLLLFIASCMISGCVIKTQTSGVLFCDAANPIYVSNNDFMTEETEREILFHNTMGERLCNWQYGHLPNA</sequence>
<proteinExistence type="predicted"/>
<dbReference type="Proteomes" id="UP000839918">
    <property type="component" value="Unassembled WGS sequence"/>
</dbReference>
<dbReference type="AlphaFoldDB" id="A0A3W2NWY3"/>
<accession>A0A3W2NWY3</accession>
<protein>
    <submittedName>
        <fullName evidence="1">Uncharacterized protein</fullName>
    </submittedName>
</protein>
<reference evidence="1" key="1">
    <citation type="submission" date="2018-07" db="EMBL/GenBank/DDBJ databases">
        <authorList>
            <consortium name="GenomeTrakr network: Whole genome sequencing for foodborne pathogen traceback"/>
        </authorList>
    </citation>
    <scope>NUCLEOTIDE SEQUENCE [LARGE SCALE GENOMIC DNA]</scope>
    <source>
        <strain evidence="1">CFSAN036024</strain>
    </source>
</reference>
<name>A0A3W2NWY3_SALER</name>
<evidence type="ECO:0000313" key="1">
    <source>
        <dbReference type="EMBL" id="EBQ7137001.1"/>
    </source>
</evidence>
<organism evidence="1">
    <name type="scientific">Salmonella enterica</name>
    <name type="common">Salmonella choleraesuis</name>
    <dbReference type="NCBI Taxonomy" id="28901"/>
    <lineage>
        <taxon>Bacteria</taxon>
        <taxon>Pseudomonadati</taxon>
        <taxon>Pseudomonadota</taxon>
        <taxon>Gammaproteobacteria</taxon>
        <taxon>Enterobacterales</taxon>
        <taxon>Enterobacteriaceae</taxon>
        <taxon>Salmonella</taxon>
    </lineage>
</organism>
<dbReference type="EMBL" id="AAGPWX010000042">
    <property type="protein sequence ID" value="EBQ7137001.1"/>
    <property type="molecule type" value="Genomic_DNA"/>
</dbReference>